<name>A0A1M7TAT2_9BACT</name>
<sequence length="348" mass="39983">MQRPGFNFLVCPDNKLAQLELERLTTQFPPQGTPVEAVESDNLNNWEKRVYWGDEELPQVFWEDLTLKGLFNTPKLIIVRQAQMLTAESWKKVSLALSGFNSDTWVIFMLEVAFDKGRPKIPMFLQKIKCWSFAESKKWIWTFAGLEAKNLVPFVRSEAQKRNLVFAPGAFEAILPRLSYDVGSILLELDKLCLVARLNEKGQSVILKEYASLLVHEPEMDIFAFIRSLEDHKKTLEVWNKLGKDELNDNASVFSFISLLLRELRIMWQLLCNETPAIAPFLIPVKKNMAHKLGFNFLGKMFALCLDAESGIKKGERSPEQAYEILLASLMKIFHHIRQIPNNPLPKS</sequence>
<organism evidence="1 2">
    <name type="scientific">Desulfovibrio litoralis DSM 11393</name>
    <dbReference type="NCBI Taxonomy" id="1121455"/>
    <lineage>
        <taxon>Bacteria</taxon>
        <taxon>Pseudomonadati</taxon>
        <taxon>Thermodesulfobacteriota</taxon>
        <taxon>Desulfovibrionia</taxon>
        <taxon>Desulfovibrionales</taxon>
        <taxon>Desulfovibrionaceae</taxon>
        <taxon>Desulfovibrio</taxon>
    </lineage>
</organism>
<accession>A0A1M7TAT2</accession>
<dbReference type="RefSeq" id="WP_072697477.1">
    <property type="nucleotide sequence ID" value="NZ_FRDI01000009.1"/>
</dbReference>
<proteinExistence type="predicted"/>
<protein>
    <submittedName>
        <fullName evidence="1">DNA polymerase III, delta subunit</fullName>
    </submittedName>
</protein>
<dbReference type="Gene3D" id="1.20.272.10">
    <property type="match status" value="1"/>
</dbReference>
<dbReference type="EMBL" id="FRDI01000009">
    <property type="protein sequence ID" value="SHN67839.1"/>
    <property type="molecule type" value="Genomic_DNA"/>
</dbReference>
<keyword evidence="2" id="KW-1185">Reference proteome</keyword>
<evidence type="ECO:0000313" key="2">
    <source>
        <dbReference type="Proteomes" id="UP000186469"/>
    </source>
</evidence>
<dbReference type="Proteomes" id="UP000186469">
    <property type="component" value="Unassembled WGS sequence"/>
</dbReference>
<gene>
    <name evidence="1" type="ORF">SAMN02745728_01790</name>
</gene>
<evidence type="ECO:0000313" key="1">
    <source>
        <dbReference type="EMBL" id="SHN67839.1"/>
    </source>
</evidence>
<dbReference type="OrthoDB" id="5443838at2"/>
<dbReference type="AlphaFoldDB" id="A0A1M7TAT2"/>
<dbReference type="STRING" id="1121455.SAMN02745728_01790"/>
<reference evidence="1 2" key="1">
    <citation type="submission" date="2016-12" db="EMBL/GenBank/DDBJ databases">
        <authorList>
            <person name="Song W.-J."/>
            <person name="Kurnit D.M."/>
        </authorList>
    </citation>
    <scope>NUCLEOTIDE SEQUENCE [LARGE SCALE GENOMIC DNA]</scope>
    <source>
        <strain evidence="1 2">DSM 11393</strain>
    </source>
</reference>